<evidence type="ECO:0000256" key="5">
    <source>
        <dbReference type="ARBA" id="ARBA00023136"/>
    </source>
</evidence>
<evidence type="ECO:0000256" key="4">
    <source>
        <dbReference type="ARBA" id="ARBA00022989"/>
    </source>
</evidence>
<keyword evidence="7" id="KW-1015">Disulfide bond</keyword>
<gene>
    <name evidence="9" type="ORF">GDO86_002568</name>
</gene>
<dbReference type="SUPFAM" id="SSF48652">
    <property type="entry name" value="Tetraspanin"/>
    <property type="match status" value="1"/>
</dbReference>
<feature type="transmembrane region" description="Helical" evidence="8">
    <location>
        <begin position="49"/>
        <end position="72"/>
    </location>
</feature>
<feature type="transmembrane region" description="Helical" evidence="8">
    <location>
        <begin position="12"/>
        <end position="37"/>
    </location>
</feature>
<comment type="similarity">
    <text evidence="2 8">Belongs to the tetraspanin (TM4SF) family.</text>
</comment>
<keyword evidence="4 8" id="KW-1133">Transmembrane helix</keyword>
<dbReference type="GO" id="GO:0005886">
    <property type="term" value="C:plasma membrane"/>
    <property type="evidence" value="ECO:0007669"/>
    <property type="project" value="TreeGrafter"/>
</dbReference>
<organism evidence="9 10">
    <name type="scientific">Hymenochirus boettgeri</name>
    <name type="common">Congo dwarf clawed frog</name>
    <dbReference type="NCBI Taxonomy" id="247094"/>
    <lineage>
        <taxon>Eukaryota</taxon>
        <taxon>Metazoa</taxon>
        <taxon>Chordata</taxon>
        <taxon>Craniata</taxon>
        <taxon>Vertebrata</taxon>
        <taxon>Euteleostomi</taxon>
        <taxon>Amphibia</taxon>
        <taxon>Batrachia</taxon>
        <taxon>Anura</taxon>
        <taxon>Pipoidea</taxon>
        <taxon>Pipidae</taxon>
        <taxon>Pipinae</taxon>
        <taxon>Hymenochirus</taxon>
    </lineage>
</organism>
<protein>
    <recommendedName>
        <fullName evidence="8">Tetraspanin</fullName>
    </recommendedName>
</protein>
<feature type="transmembrane region" description="Helical" evidence="8">
    <location>
        <begin position="79"/>
        <end position="106"/>
    </location>
</feature>
<evidence type="ECO:0000256" key="1">
    <source>
        <dbReference type="ARBA" id="ARBA00004141"/>
    </source>
</evidence>
<keyword evidence="3 8" id="KW-0812">Transmembrane</keyword>
<dbReference type="PANTHER" id="PTHR19282">
    <property type="entry name" value="TETRASPANIN"/>
    <property type="match status" value="1"/>
</dbReference>
<dbReference type="Gene3D" id="1.10.1450.10">
    <property type="entry name" value="Tetraspanin"/>
    <property type="match status" value="1"/>
</dbReference>
<evidence type="ECO:0000313" key="9">
    <source>
        <dbReference type="EMBL" id="KAG8456830.1"/>
    </source>
</evidence>
<dbReference type="InterPro" id="IPR008952">
    <property type="entry name" value="Tetraspanin_EC2_sf"/>
</dbReference>
<evidence type="ECO:0000256" key="3">
    <source>
        <dbReference type="ARBA" id="ARBA00022692"/>
    </source>
</evidence>
<feature type="transmembrane region" description="Helical" evidence="8">
    <location>
        <begin position="206"/>
        <end position="229"/>
    </location>
</feature>
<comment type="subcellular location">
    <subcellularLocation>
        <location evidence="1 8">Membrane</location>
        <topology evidence="1 8">Multi-pass membrane protein</topology>
    </subcellularLocation>
</comment>
<dbReference type="OrthoDB" id="9993879at2759"/>
<dbReference type="InterPro" id="IPR000301">
    <property type="entry name" value="Tetraspanin_animals"/>
</dbReference>
<dbReference type="PANTHER" id="PTHR19282:SF120">
    <property type="entry name" value="TETRASPANIN-36"/>
    <property type="match status" value="1"/>
</dbReference>
<dbReference type="FunFam" id="1.10.1450.10:FF:000029">
    <property type="entry name" value="Tetraspanin"/>
    <property type="match status" value="1"/>
</dbReference>
<evidence type="ECO:0000256" key="6">
    <source>
        <dbReference type="ARBA" id="ARBA00023180"/>
    </source>
</evidence>
<dbReference type="Pfam" id="PF00335">
    <property type="entry name" value="Tetraspanin"/>
    <property type="match status" value="1"/>
</dbReference>
<feature type="disulfide bond" evidence="7">
    <location>
        <begin position="145"/>
        <end position="170"/>
    </location>
</feature>
<evidence type="ECO:0000256" key="7">
    <source>
        <dbReference type="PIRSR" id="PIRSR002419-1"/>
    </source>
</evidence>
<dbReference type="InterPro" id="IPR018499">
    <property type="entry name" value="Tetraspanin/Peripherin"/>
</dbReference>
<dbReference type="PIRSF" id="PIRSF002419">
    <property type="entry name" value="Tetraspanin"/>
    <property type="match status" value="1"/>
</dbReference>
<evidence type="ECO:0000313" key="10">
    <source>
        <dbReference type="Proteomes" id="UP000812440"/>
    </source>
</evidence>
<evidence type="ECO:0000256" key="2">
    <source>
        <dbReference type="ARBA" id="ARBA00006840"/>
    </source>
</evidence>
<dbReference type="Proteomes" id="UP000812440">
    <property type="component" value="Chromosome 1"/>
</dbReference>
<proteinExistence type="inferred from homology"/>
<name>A0A8T2KN23_9PIPI</name>
<reference evidence="9" key="1">
    <citation type="thesis" date="2020" institute="ProQuest LLC" country="789 East Eisenhower Parkway, Ann Arbor, MI, USA">
        <title>Comparative Genomics and Chromosome Evolution.</title>
        <authorList>
            <person name="Mudd A.B."/>
        </authorList>
    </citation>
    <scope>NUCLEOTIDE SEQUENCE</scope>
    <source>
        <strain evidence="9">Female2</strain>
        <tissue evidence="9">Blood</tissue>
    </source>
</reference>
<evidence type="ECO:0000256" key="8">
    <source>
        <dbReference type="RuleBase" id="RU361218"/>
    </source>
</evidence>
<dbReference type="EMBL" id="JAACNH010000001">
    <property type="protein sequence ID" value="KAG8456830.1"/>
    <property type="molecule type" value="Genomic_DNA"/>
</dbReference>
<keyword evidence="10" id="KW-1185">Reference proteome</keyword>
<sequence length="259" mass="28937">MGFAIFTSKSFLFLINLIFLAAAAGLAYVGISTIIAYRQYVNLLGNVYVILPSVIILGVAVVMFIIGVIGCCSTIQESVCGLGCFLTLISIIFGAGLAALVLGLVYKDKINPELEKNMNNLFMGYDGKTVESSFVDFIQEQLECCGRKNYTDWEETDFYKSNQSLPLSCCRKNSPDCNPNVAQIKDINTEACETKLEDLIHNILRYSMFVILGFAIIELFAMISMCVILCKPARVQYTCCKRRPRRWNCRKTLKPSLTD</sequence>
<comment type="caution">
    <text evidence="9">The sequence shown here is derived from an EMBL/GenBank/DDBJ whole genome shotgun (WGS) entry which is preliminary data.</text>
</comment>
<keyword evidence="6" id="KW-0325">Glycoprotein</keyword>
<dbReference type="PRINTS" id="PR00259">
    <property type="entry name" value="TMFOUR"/>
</dbReference>
<dbReference type="AlphaFoldDB" id="A0A8T2KN23"/>
<keyword evidence="5 8" id="KW-0472">Membrane</keyword>
<accession>A0A8T2KN23</accession>